<dbReference type="PANTHER" id="PTHR13321:SF2">
    <property type="entry name" value="MEDIATOR OF RNA POLYMERASE II TRANSCRIPTION SUBUNIT 18"/>
    <property type="match status" value="1"/>
</dbReference>
<evidence type="ECO:0000256" key="3">
    <source>
        <dbReference type="ARBA" id="ARBA00023015"/>
    </source>
</evidence>
<evidence type="ECO:0000256" key="1">
    <source>
        <dbReference type="ARBA" id="ARBA00004123"/>
    </source>
</evidence>
<dbReference type="GO" id="GO:0006357">
    <property type="term" value="P:regulation of transcription by RNA polymerase II"/>
    <property type="evidence" value="ECO:0007669"/>
    <property type="project" value="InterPro"/>
</dbReference>
<evidence type="ECO:0000256" key="4">
    <source>
        <dbReference type="ARBA" id="ARBA00023163"/>
    </source>
</evidence>
<dbReference type="EMBL" id="AMZH03014280">
    <property type="protein sequence ID" value="RRT47899.1"/>
    <property type="molecule type" value="Genomic_DNA"/>
</dbReference>
<comment type="caution">
    <text evidence="6">The sequence shown here is derived from an EMBL/GenBank/DDBJ whole genome shotgun (WGS) entry which is preliminary data.</text>
</comment>
<dbReference type="Gene3D" id="2.40.320.10">
    <property type="entry name" value="Hypothetical Protein Pfu-838710-001"/>
    <property type="match status" value="1"/>
</dbReference>
<sequence length="178" mass="19390">WIADGVRCARNNPDTAYDKCVRFQHVDALEILLQGLCGVPKERIRVHELCLKSGPSLGETVRHVGGAMRGAGAEQISVLVRTMVESKVSNNALRFFYALGYKLDHELLKIGFAFRFQRGAPITVTVTSANKMPKLHATDEAVPVTPGIQMVEITAPTAGDNYNEVAAAVCSFCEYLAP</sequence>
<comment type="similarity">
    <text evidence="2">Belongs to the Mediator complex subunit 18 family.</text>
</comment>
<dbReference type="GO" id="GO:0006369">
    <property type="term" value="P:termination of RNA polymerase II transcription"/>
    <property type="evidence" value="ECO:0007669"/>
    <property type="project" value="TreeGrafter"/>
</dbReference>
<accession>A0A426Y845</accession>
<protein>
    <recommendedName>
        <fullName evidence="8">Mediator of RNA polymerase II transcription subunit 18</fullName>
    </recommendedName>
</protein>
<evidence type="ECO:0000313" key="7">
    <source>
        <dbReference type="Proteomes" id="UP000287651"/>
    </source>
</evidence>
<dbReference type="InterPro" id="IPR019095">
    <property type="entry name" value="Mediator_Med18"/>
</dbReference>
<keyword evidence="3" id="KW-0805">Transcription regulation</keyword>
<evidence type="ECO:0000256" key="2">
    <source>
        <dbReference type="ARBA" id="ARBA00009814"/>
    </source>
</evidence>
<dbReference type="GO" id="GO:0016592">
    <property type="term" value="C:mediator complex"/>
    <property type="evidence" value="ECO:0007669"/>
    <property type="project" value="InterPro"/>
</dbReference>
<reference evidence="6 7" key="1">
    <citation type="journal article" date="2014" name="Agronomy (Basel)">
        <title>A Draft Genome Sequence for Ensete ventricosum, the Drought-Tolerant Tree Against Hunger.</title>
        <authorList>
            <person name="Harrison J."/>
            <person name="Moore K.A."/>
            <person name="Paszkiewicz K."/>
            <person name="Jones T."/>
            <person name="Grant M."/>
            <person name="Ambacheew D."/>
            <person name="Muzemil S."/>
            <person name="Studholme D.J."/>
        </authorList>
    </citation>
    <scope>NUCLEOTIDE SEQUENCE [LARGE SCALE GENOMIC DNA]</scope>
</reference>
<organism evidence="6 7">
    <name type="scientific">Ensete ventricosum</name>
    <name type="common">Abyssinian banana</name>
    <name type="synonym">Musa ensete</name>
    <dbReference type="NCBI Taxonomy" id="4639"/>
    <lineage>
        <taxon>Eukaryota</taxon>
        <taxon>Viridiplantae</taxon>
        <taxon>Streptophyta</taxon>
        <taxon>Embryophyta</taxon>
        <taxon>Tracheophyta</taxon>
        <taxon>Spermatophyta</taxon>
        <taxon>Magnoliopsida</taxon>
        <taxon>Liliopsida</taxon>
        <taxon>Zingiberales</taxon>
        <taxon>Musaceae</taxon>
        <taxon>Ensete</taxon>
    </lineage>
</organism>
<comment type="subcellular location">
    <subcellularLocation>
        <location evidence="1">Nucleus</location>
    </subcellularLocation>
</comment>
<dbReference type="Proteomes" id="UP000287651">
    <property type="component" value="Unassembled WGS sequence"/>
</dbReference>
<dbReference type="GO" id="GO:0070847">
    <property type="term" value="C:core mediator complex"/>
    <property type="evidence" value="ECO:0007669"/>
    <property type="project" value="TreeGrafter"/>
</dbReference>
<dbReference type="GO" id="GO:0003712">
    <property type="term" value="F:transcription coregulator activity"/>
    <property type="evidence" value="ECO:0007669"/>
    <property type="project" value="InterPro"/>
</dbReference>
<dbReference type="PANTHER" id="PTHR13321">
    <property type="entry name" value="MEDIATOR OF RNA POLYMERASE II TRANSCRIPTION, SUBUNIT 18"/>
    <property type="match status" value="1"/>
</dbReference>
<evidence type="ECO:0008006" key="8">
    <source>
        <dbReference type="Google" id="ProtNLM"/>
    </source>
</evidence>
<gene>
    <name evidence="6" type="ORF">B296_00053451</name>
</gene>
<keyword evidence="4" id="KW-0804">Transcription</keyword>
<proteinExistence type="inferred from homology"/>
<evidence type="ECO:0000256" key="5">
    <source>
        <dbReference type="ARBA" id="ARBA00023242"/>
    </source>
</evidence>
<name>A0A426Y845_ENSVE</name>
<dbReference type="AlphaFoldDB" id="A0A426Y845"/>
<evidence type="ECO:0000313" key="6">
    <source>
        <dbReference type="EMBL" id="RRT47899.1"/>
    </source>
</evidence>
<keyword evidence="5" id="KW-0539">Nucleus</keyword>
<feature type="non-terminal residue" evidence="6">
    <location>
        <position position="1"/>
    </location>
</feature>